<dbReference type="Proteomes" id="UP000011568">
    <property type="component" value="Unassembled WGS sequence"/>
</dbReference>
<reference evidence="2 3" key="1">
    <citation type="journal article" date="2014" name="PLoS Genet.">
        <title>Phylogenetically driven sequencing of extremely halophilic archaea reveals strategies for static and dynamic osmo-response.</title>
        <authorList>
            <person name="Becker E.A."/>
            <person name="Seitzer P.M."/>
            <person name="Tritt A."/>
            <person name="Larsen D."/>
            <person name="Krusor M."/>
            <person name="Yao A.I."/>
            <person name="Wu D."/>
            <person name="Madern D."/>
            <person name="Eisen J.A."/>
            <person name="Darling A.E."/>
            <person name="Facciotti M.T."/>
        </authorList>
    </citation>
    <scope>NUCLEOTIDE SEQUENCE [LARGE SCALE GENOMIC DNA]</scope>
    <source>
        <strain evidence="2 3">DSM 1307</strain>
    </source>
</reference>
<keyword evidence="3" id="KW-1185">Reference proteome</keyword>
<evidence type="ECO:0000256" key="1">
    <source>
        <dbReference type="SAM" id="MobiDB-lite"/>
    </source>
</evidence>
<dbReference type="RefSeq" id="WP_004051853.1">
    <property type="nucleotide sequence ID" value="NZ_AOMC01000047.1"/>
</dbReference>
<gene>
    <name evidence="2" type="ORF">C448_03144</name>
</gene>
<proteinExistence type="predicted"/>
<dbReference type="AlphaFoldDB" id="M0MVU9"/>
<evidence type="ECO:0000313" key="3">
    <source>
        <dbReference type="Proteomes" id="UP000011568"/>
    </source>
</evidence>
<feature type="region of interest" description="Disordered" evidence="1">
    <location>
        <begin position="1"/>
        <end position="44"/>
    </location>
</feature>
<comment type="caution">
    <text evidence="2">The sequence shown here is derived from an EMBL/GenBank/DDBJ whole genome shotgun (WGS) entry which is preliminary data.</text>
</comment>
<protein>
    <submittedName>
        <fullName evidence="2">Uncharacterized protein</fullName>
    </submittedName>
</protein>
<organism evidence="2 3">
    <name type="scientific">Halococcus morrhuae DSM 1307</name>
    <dbReference type="NCBI Taxonomy" id="931277"/>
    <lineage>
        <taxon>Archaea</taxon>
        <taxon>Methanobacteriati</taxon>
        <taxon>Methanobacteriota</taxon>
        <taxon>Stenosarchaea group</taxon>
        <taxon>Halobacteria</taxon>
        <taxon>Halobacteriales</taxon>
        <taxon>Halococcaceae</taxon>
        <taxon>Halococcus</taxon>
    </lineage>
</organism>
<dbReference type="PATRIC" id="fig|931277.6.peg.608"/>
<evidence type="ECO:0000313" key="2">
    <source>
        <dbReference type="EMBL" id="EMA48535.1"/>
    </source>
</evidence>
<sequence length="44" mass="4601">MSATRATQNGATDGSIHQHNAHAERVATVGQLRSELDEAAPADD</sequence>
<name>M0MVU9_HALMO</name>
<accession>M0MVU9</accession>
<dbReference type="EMBL" id="AOMC01000047">
    <property type="protein sequence ID" value="EMA48535.1"/>
    <property type="molecule type" value="Genomic_DNA"/>
</dbReference>
<feature type="compositionally biased region" description="Polar residues" evidence="1">
    <location>
        <begin position="1"/>
        <end position="18"/>
    </location>
</feature>